<dbReference type="InterPro" id="IPR017927">
    <property type="entry name" value="FAD-bd_FR_type"/>
</dbReference>
<keyword evidence="4" id="KW-0274">FAD</keyword>
<dbReference type="PANTHER" id="PTHR11972">
    <property type="entry name" value="NADPH OXIDASE"/>
    <property type="match status" value="1"/>
</dbReference>
<dbReference type="Pfam" id="PF08030">
    <property type="entry name" value="NAD_binding_6"/>
    <property type="match status" value="1"/>
</dbReference>
<protein>
    <recommendedName>
        <fullName evidence="9">FAD-binding FR-type domain-containing protein</fullName>
    </recommendedName>
</protein>
<evidence type="ECO:0000256" key="1">
    <source>
        <dbReference type="ARBA" id="ARBA00004141"/>
    </source>
</evidence>
<evidence type="ECO:0000256" key="7">
    <source>
        <dbReference type="ARBA" id="ARBA00023136"/>
    </source>
</evidence>
<dbReference type="InterPro" id="IPR000778">
    <property type="entry name" value="Cyt_b245_heavy_chain"/>
</dbReference>
<evidence type="ECO:0000313" key="10">
    <source>
        <dbReference type="EMBL" id="TMX05008.1"/>
    </source>
</evidence>
<dbReference type="Pfam" id="PF01794">
    <property type="entry name" value="Ferric_reduct"/>
    <property type="match status" value="1"/>
</dbReference>
<feature type="transmembrane region" description="Helical" evidence="8">
    <location>
        <begin position="20"/>
        <end position="42"/>
    </location>
</feature>
<comment type="subcellular location">
    <subcellularLocation>
        <location evidence="1">Membrane</location>
        <topology evidence="1">Multi-pass membrane protein</topology>
    </subcellularLocation>
</comment>
<dbReference type="GO" id="GO:0000293">
    <property type="term" value="F:ferric-chelate reductase activity"/>
    <property type="evidence" value="ECO:0007669"/>
    <property type="project" value="TreeGrafter"/>
</dbReference>
<dbReference type="Pfam" id="PF08022">
    <property type="entry name" value="FAD_binding_8"/>
    <property type="match status" value="1"/>
</dbReference>
<dbReference type="CDD" id="cd06186">
    <property type="entry name" value="NOX_Duox_like_FAD_NADP"/>
    <property type="match status" value="1"/>
</dbReference>
<dbReference type="Gene3D" id="3.40.50.80">
    <property type="entry name" value="Nucleotide-binding domain of ferredoxin-NADP reductase (FNR) module"/>
    <property type="match status" value="1"/>
</dbReference>
<dbReference type="InterPro" id="IPR039261">
    <property type="entry name" value="FNR_nucleotide-bd"/>
</dbReference>
<organism evidence="10">
    <name type="scientific">Solanum chilense</name>
    <name type="common">Tomato</name>
    <name type="synonym">Lycopersicon chilense</name>
    <dbReference type="NCBI Taxonomy" id="4083"/>
    <lineage>
        <taxon>Eukaryota</taxon>
        <taxon>Viridiplantae</taxon>
        <taxon>Streptophyta</taxon>
        <taxon>Embryophyta</taxon>
        <taxon>Tracheophyta</taxon>
        <taxon>Spermatophyta</taxon>
        <taxon>Magnoliopsida</taxon>
        <taxon>eudicotyledons</taxon>
        <taxon>Gunneridae</taxon>
        <taxon>Pentapetalae</taxon>
        <taxon>asterids</taxon>
        <taxon>lamiids</taxon>
        <taxon>Solanales</taxon>
        <taxon>Solanaceae</taxon>
        <taxon>Solanoideae</taxon>
        <taxon>Solaneae</taxon>
        <taxon>Solanum</taxon>
        <taxon>Solanum subgen. Lycopersicon</taxon>
    </lineage>
</organism>
<sequence length="751" mass="85392">MEVMNRRSSSSFSDGKIRMIQGAILALALTIFLGNLMMWIIMPTFTYYQKWVPVLVAATNSTFFDIQGPIMMNFTFPILFIAVLGCLYVHLEKKKSDIVTSSYCNKDWLKILKKPKIIKPLGIVTWIELFFLAMFIILCVWYFSAFVYFHYSTITTYAATKGVEVWQARIDRLALVIGLTGNICLTFLFYPVSRGSSILPLLGLTSEGSIKYHIWLGHMAMTLFTIHGLLFILFWAVSGRLHEMLRWDPHYISNVPGELGLLVGLILWATTFPAIRRRMFEVFFYTHYLYILFMVFFLLHTGMFYACIMLPGFFLFLIDRYLRFLQSKQKVRLISARVLTCETVELNFSKISGLEYSPTSIMFLNVPSISKLQWHPFTVTSNSNLESDTISVVIKCEGSWTKKLYSVMSLPNPVDRLDVSVEGPYGPASTHFLRSDMFYSISVKIFYSLYIESRCSFTMIFCDGVVNFDDRHDTLVLISGGSGITPFISIVRELIYMSSTLKCKTPKILLVSVFRNTSQLSMLDLLYPIAGTPSGCSSNLDLQVEAYITREIEPAQEKSEPLRTILFKPDHSDAPITPIVGQNNWLWLAAIISSSFALYLLFVGLLYQYYVYPMDHGTNQVFPYHTRALFNMLFIAAAIVIAASAAFLWNKKKSARETKQIQDMADSAKSLNSLIAYADLELESLPQQSLDKSIKTHYGHRPDLKRILLEVKGSSVGVLASGPKTLRHDVAAICSSELVENLHFESISFTW</sequence>
<dbReference type="AlphaFoldDB" id="A0A6N2CFN3"/>
<dbReference type="InterPro" id="IPR013121">
    <property type="entry name" value="Fe_red_NAD-bd_6"/>
</dbReference>
<dbReference type="PROSITE" id="PS51384">
    <property type="entry name" value="FAD_FR"/>
    <property type="match status" value="1"/>
</dbReference>
<keyword evidence="2" id="KW-0285">Flavoprotein</keyword>
<feature type="transmembrane region" description="Helical" evidence="8">
    <location>
        <begin position="259"/>
        <end position="276"/>
    </location>
</feature>
<keyword evidence="3 8" id="KW-0812">Transmembrane</keyword>
<keyword evidence="6" id="KW-0560">Oxidoreductase</keyword>
<feature type="transmembrane region" description="Helical" evidence="8">
    <location>
        <begin position="121"/>
        <end position="143"/>
    </location>
</feature>
<feature type="transmembrane region" description="Helical" evidence="8">
    <location>
        <begin position="585"/>
        <end position="609"/>
    </location>
</feature>
<dbReference type="InterPro" id="IPR050369">
    <property type="entry name" value="RBOH/FRE"/>
</dbReference>
<proteinExistence type="predicted"/>
<feature type="transmembrane region" description="Helical" evidence="8">
    <location>
        <begin position="212"/>
        <end position="238"/>
    </location>
</feature>
<feature type="transmembrane region" description="Helical" evidence="8">
    <location>
        <begin position="173"/>
        <end position="192"/>
    </location>
</feature>
<feature type="transmembrane region" description="Helical" evidence="8">
    <location>
        <begin position="70"/>
        <end position="91"/>
    </location>
</feature>
<evidence type="ECO:0000259" key="9">
    <source>
        <dbReference type="PROSITE" id="PS51384"/>
    </source>
</evidence>
<dbReference type="SFLD" id="SFLDG01168">
    <property type="entry name" value="Ferric_reductase_subgroup_(FRE"/>
    <property type="match status" value="1"/>
</dbReference>
<dbReference type="InterPro" id="IPR017938">
    <property type="entry name" value="Riboflavin_synthase-like_b-brl"/>
</dbReference>
<accession>A0A6N2CFN3</accession>
<comment type="caution">
    <text evidence="10">The sequence shown here is derived from an EMBL/GenBank/DDBJ whole genome shotgun (WGS) entry which is preliminary data.</text>
</comment>
<evidence type="ECO:0000256" key="4">
    <source>
        <dbReference type="ARBA" id="ARBA00022827"/>
    </source>
</evidence>
<keyword evidence="5 8" id="KW-1133">Transmembrane helix</keyword>
<dbReference type="InterPro" id="IPR013112">
    <property type="entry name" value="FAD-bd_8"/>
</dbReference>
<feature type="transmembrane region" description="Helical" evidence="8">
    <location>
        <begin position="288"/>
        <end position="318"/>
    </location>
</feature>
<dbReference type="SUPFAM" id="SSF52343">
    <property type="entry name" value="Ferredoxin reductase-like, C-terminal NADP-linked domain"/>
    <property type="match status" value="1"/>
</dbReference>
<reference evidence="10" key="1">
    <citation type="submission" date="2019-05" db="EMBL/GenBank/DDBJ databases">
        <title>The de novo reference genome and transcriptome assemblies of the wild tomato species Solanum chilense.</title>
        <authorList>
            <person name="Stam R."/>
            <person name="Nosenko T."/>
            <person name="Hoerger A.C."/>
            <person name="Stephan W."/>
            <person name="Seidel M.A."/>
            <person name="Kuhn J.M.M."/>
            <person name="Haberer G."/>
            <person name="Tellier A."/>
        </authorList>
    </citation>
    <scope>NUCLEOTIDE SEQUENCE</scope>
    <source>
        <tissue evidence="10">Mature leaves</tissue>
    </source>
</reference>
<dbReference type="PRINTS" id="PR00466">
    <property type="entry name" value="GP91PHOX"/>
</dbReference>
<evidence type="ECO:0000256" key="2">
    <source>
        <dbReference type="ARBA" id="ARBA00022630"/>
    </source>
</evidence>
<dbReference type="SFLD" id="SFLDS00052">
    <property type="entry name" value="Ferric_Reductase_Domain"/>
    <property type="match status" value="1"/>
</dbReference>
<feature type="domain" description="FAD-binding FR-type" evidence="9">
    <location>
        <begin position="326"/>
        <end position="431"/>
    </location>
</feature>
<dbReference type="EMBL" id="RXGB01000149">
    <property type="protein sequence ID" value="TMX05008.1"/>
    <property type="molecule type" value="Genomic_DNA"/>
</dbReference>
<dbReference type="GO" id="GO:0005886">
    <property type="term" value="C:plasma membrane"/>
    <property type="evidence" value="ECO:0007669"/>
    <property type="project" value="TreeGrafter"/>
</dbReference>
<keyword evidence="7 8" id="KW-0472">Membrane</keyword>
<dbReference type="PANTHER" id="PTHR11972:SF162">
    <property type="entry name" value="FERRIC REDUCTION OXIDASE 2-LIKE"/>
    <property type="match status" value="1"/>
</dbReference>
<feature type="transmembrane region" description="Helical" evidence="8">
    <location>
        <begin position="629"/>
        <end position="649"/>
    </location>
</feature>
<evidence type="ECO:0000256" key="3">
    <source>
        <dbReference type="ARBA" id="ARBA00022692"/>
    </source>
</evidence>
<evidence type="ECO:0000256" key="5">
    <source>
        <dbReference type="ARBA" id="ARBA00022989"/>
    </source>
</evidence>
<name>A0A6N2CFN3_SOLCI</name>
<evidence type="ECO:0000256" key="6">
    <source>
        <dbReference type="ARBA" id="ARBA00023002"/>
    </source>
</evidence>
<evidence type="ECO:0000256" key="8">
    <source>
        <dbReference type="SAM" id="Phobius"/>
    </source>
</evidence>
<dbReference type="InterPro" id="IPR013130">
    <property type="entry name" value="Fe3_Rdtase_TM_dom"/>
</dbReference>
<dbReference type="SUPFAM" id="SSF63380">
    <property type="entry name" value="Riboflavin synthase domain-like"/>
    <property type="match status" value="1"/>
</dbReference>
<feature type="transmembrane region" description="Helical" evidence="8">
    <location>
        <begin position="149"/>
        <end position="166"/>
    </location>
</feature>
<gene>
    <name evidence="10" type="ORF">EJD97_003595</name>
</gene>